<gene>
    <name evidence="5" type="ORF">PsAD2_04175</name>
</gene>
<dbReference type="EMBL" id="LMCB01000130">
    <property type="protein sequence ID" value="KZL08506.1"/>
    <property type="molecule type" value="Genomic_DNA"/>
</dbReference>
<evidence type="ECO:0000259" key="4">
    <source>
        <dbReference type="PROSITE" id="PS51891"/>
    </source>
</evidence>
<dbReference type="InterPro" id="IPR011057">
    <property type="entry name" value="Mss4-like_sf"/>
</dbReference>
<dbReference type="InterPro" id="IPR006913">
    <property type="entry name" value="CENP-V/GFA"/>
</dbReference>
<evidence type="ECO:0000313" key="5">
    <source>
        <dbReference type="EMBL" id="KZL08506.1"/>
    </source>
</evidence>
<dbReference type="AlphaFoldDB" id="A0A165TZ79"/>
<dbReference type="Pfam" id="PF04828">
    <property type="entry name" value="GFA"/>
    <property type="match status" value="1"/>
</dbReference>
<keyword evidence="3" id="KW-0862">Zinc</keyword>
<reference evidence="5 6" key="1">
    <citation type="journal article" date="2016" name="Front. Microbiol.">
        <title>Comparative Genomic Analysis Reveals a Diverse Repertoire of Genes Involved in Prokaryote-Eukaryote Interactions within the Pseudovibrio Genus.</title>
        <authorList>
            <person name="Romano S."/>
            <person name="Fernandez-Guerra A."/>
            <person name="Reen F.J."/>
            <person name="Glockner F.O."/>
            <person name="Crowley S.P."/>
            <person name="O'Sullivan O."/>
            <person name="Cotter P.D."/>
            <person name="Adams C."/>
            <person name="Dobson A.D."/>
            <person name="O'Gara F."/>
        </authorList>
    </citation>
    <scope>NUCLEOTIDE SEQUENCE [LARGE SCALE GENOMIC DNA]</scope>
    <source>
        <strain evidence="5 6">Ad2</strain>
    </source>
</reference>
<dbReference type="PANTHER" id="PTHR28620:SF1">
    <property type="entry name" value="CENP-V_GFA DOMAIN-CONTAINING PROTEIN"/>
    <property type="match status" value="1"/>
</dbReference>
<dbReference type="InterPro" id="IPR052355">
    <property type="entry name" value="CENP-V-like"/>
</dbReference>
<sequence length="118" mass="13394">MLRGSCHCGAVSFEFREKPEWLTECNCSACRRFGTVWAHGSPENVTVEQKPDASFTYSWGDKSLKFHTCKTCGGTTHWTSVDPDGDKMAVNTRMVPAQDVKDIRVRHFDGADTWRYLD</sequence>
<proteinExistence type="inferred from homology"/>
<comment type="similarity">
    <text evidence="1">Belongs to the Gfa family.</text>
</comment>
<organism evidence="5 6">
    <name type="scientific">Pseudovibrio axinellae</name>
    <dbReference type="NCBI Taxonomy" id="989403"/>
    <lineage>
        <taxon>Bacteria</taxon>
        <taxon>Pseudomonadati</taxon>
        <taxon>Pseudomonadota</taxon>
        <taxon>Alphaproteobacteria</taxon>
        <taxon>Hyphomicrobiales</taxon>
        <taxon>Stappiaceae</taxon>
        <taxon>Pseudovibrio</taxon>
    </lineage>
</organism>
<protein>
    <submittedName>
        <fullName evidence="5">Glutathione-dependent formaldehyde-activating enzyme</fullName>
    </submittedName>
</protein>
<keyword evidence="2" id="KW-0479">Metal-binding</keyword>
<evidence type="ECO:0000256" key="3">
    <source>
        <dbReference type="ARBA" id="ARBA00022833"/>
    </source>
</evidence>
<dbReference type="GO" id="GO:0016846">
    <property type="term" value="F:carbon-sulfur lyase activity"/>
    <property type="evidence" value="ECO:0007669"/>
    <property type="project" value="InterPro"/>
</dbReference>
<evidence type="ECO:0000313" key="6">
    <source>
        <dbReference type="Proteomes" id="UP000076577"/>
    </source>
</evidence>
<comment type="caution">
    <text evidence="5">The sequence shown here is derived from an EMBL/GenBank/DDBJ whole genome shotgun (WGS) entry which is preliminary data.</text>
</comment>
<dbReference type="Gene3D" id="2.170.150.70">
    <property type="match status" value="1"/>
</dbReference>
<dbReference type="PATRIC" id="fig|989403.3.peg.4557"/>
<dbReference type="SUPFAM" id="SSF51316">
    <property type="entry name" value="Mss4-like"/>
    <property type="match status" value="1"/>
</dbReference>
<dbReference type="PROSITE" id="PS51891">
    <property type="entry name" value="CENP_V_GFA"/>
    <property type="match status" value="1"/>
</dbReference>
<dbReference type="STRING" id="989403.SAMN05421798_101341"/>
<name>A0A165TZ79_9HYPH</name>
<dbReference type="PANTHER" id="PTHR28620">
    <property type="entry name" value="CENTROMERE PROTEIN V"/>
    <property type="match status" value="1"/>
</dbReference>
<evidence type="ECO:0000256" key="1">
    <source>
        <dbReference type="ARBA" id="ARBA00005495"/>
    </source>
</evidence>
<dbReference type="RefSeq" id="WP_208979216.1">
    <property type="nucleotide sequence ID" value="NZ_FOFM01000001.1"/>
</dbReference>
<keyword evidence="6" id="KW-1185">Reference proteome</keyword>
<dbReference type="Proteomes" id="UP000076577">
    <property type="component" value="Unassembled WGS sequence"/>
</dbReference>
<dbReference type="GO" id="GO:0046872">
    <property type="term" value="F:metal ion binding"/>
    <property type="evidence" value="ECO:0007669"/>
    <property type="project" value="UniProtKB-KW"/>
</dbReference>
<feature type="domain" description="CENP-V/GFA" evidence="4">
    <location>
        <begin position="2"/>
        <end position="109"/>
    </location>
</feature>
<accession>A0A165TZ79</accession>
<evidence type="ECO:0000256" key="2">
    <source>
        <dbReference type="ARBA" id="ARBA00022723"/>
    </source>
</evidence>